<dbReference type="Pfam" id="PF00571">
    <property type="entry name" value="CBS"/>
    <property type="match status" value="2"/>
</dbReference>
<evidence type="ECO:0000313" key="12">
    <source>
        <dbReference type="Proteomes" id="UP001290861"/>
    </source>
</evidence>
<dbReference type="CDD" id="cd04606">
    <property type="entry name" value="CBS_pair_Mg_transporter"/>
    <property type="match status" value="1"/>
</dbReference>
<dbReference type="Gene3D" id="1.25.60.10">
    <property type="entry name" value="MgtE N-terminal domain-like"/>
    <property type="match status" value="1"/>
</dbReference>
<feature type="domain" description="CBS" evidence="10">
    <location>
        <begin position="201"/>
        <end position="257"/>
    </location>
</feature>
<keyword evidence="6 9" id="KW-1133">Transmembrane helix</keyword>
<dbReference type="NCBIfam" id="TIGR00400">
    <property type="entry name" value="mgtE"/>
    <property type="match status" value="1"/>
</dbReference>
<keyword evidence="4 9" id="KW-0812">Transmembrane</keyword>
<evidence type="ECO:0000256" key="1">
    <source>
        <dbReference type="ARBA" id="ARBA00004141"/>
    </source>
</evidence>
<dbReference type="InterPro" id="IPR006669">
    <property type="entry name" value="MgtE_transporter"/>
</dbReference>
<dbReference type="InterPro" id="IPR006667">
    <property type="entry name" value="SLC41_membr_dom"/>
</dbReference>
<keyword evidence="9" id="KW-0479">Metal-binding</keyword>
<feature type="transmembrane region" description="Helical" evidence="9">
    <location>
        <begin position="306"/>
        <end position="326"/>
    </location>
</feature>
<dbReference type="SUPFAM" id="SSF158791">
    <property type="entry name" value="MgtE N-terminal domain-like"/>
    <property type="match status" value="1"/>
</dbReference>
<dbReference type="Pfam" id="PF01769">
    <property type="entry name" value="MgtE"/>
    <property type="match status" value="1"/>
</dbReference>
<dbReference type="PANTHER" id="PTHR43773:SF1">
    <property type="entry name" value="MAGNESIUM TRANSPORTER MGTE"/>
    <property type="match status" value="1"/>
</dbReference>
<dbReference type="Gene3D" id="3.10.580.10">
    <property type="entry name" value="CBS-domain"/>
    <property type="match status" value="1"/>
</dbReference>
<dbReference type="InterPro" id="IPR038076">
    <property type="entry name" value="MgtE_N_sf"/>
</dbReference>
<dbReference type="InterPro" id="IPR036739">
    <property type="entry name" value="SLC41_membr_dom_sf"/>
</dbReference>
<feature type="transmembrane region" description="Helical" evidence="9">
    <location>
        <begin position="440"/>
        <end position="456"/>
    </location>
</feature>
<name>A0ABU5N043_9BACT</name>
<evidence type="ECO:0000256" key="7">
    <source>
        <dbReference type="ARBA" id="ARBA00023136"/>
    </source>
</evidence>
<dbReference type="SMART" id="SM00116">
    <property type="entry name" value="CBS"/>
    <property type="match status" value="1"/>
</dbReference>
<evidence type="ECO:0000256" key="2">
    <source>
        <dbReference type="ARBA" id="ARBA00009749"/>
    </source>
</evidence>
<comment type="function">
    <text evidence="9">Acts as a magnesium transporter.</text>
</comment>
<proteinExistence type="inferred from homology"/>
<comment type="similarity">
    <text evidence="2 9">Belongs to the SLC41A transporter family.</text>
</comment>
<dbReference type="PROSITE" id="PS51371">
    <property type="entry name" value="CBS"/>
    <property type="match status" value="2"/>
</dbReference>
<dbReference type="Gene3D" id="1.10.357.20">
    <property type="entry name" value="SLC41 divalent cation transporters, integral membrane domain"/>
    <property type="match status" value="1"/>
</dbReference>
<organism evidence="11 12">
    <name type="scientific">Pontiella agarivorans</name>
    <dbReference type="NCBI Taxonomy" id="3038953"/>
    <lineage>
        <taxon>Bacteria</taxon>
        <taxon>Pseudomonadati</taxon>
        <taxon>Kiritimatiellota</taxon>
        <taxon>Kiritimatiellia</taxon>
        <taxon>Kiritimatiellales</taxon>
        <taxon>Pontiellaceae</taxon>
        <taxon>Pontiella</taxon>
    </lineage>
</organism>
<dbReference type="InterPro" id="IPR000644">
    <property type="entry name" value="CBS_dom"/>
</dbReference>
<keyword evidence="9" id="KW-1003">Cell membrane</keyword>
<evidence type="ECO:0000256" key="6">
    <source>
        <dbReference type="ARBA" id="ARBA00022989"/>
    </source>
</evidence>
<dbReference type="Pfam" id="PF03448">
    <property type="entry name" value="MgtE_N"/>
    <property type="match status" value="1"/>
</dbReference>
<reference evidence="11 12" key="1">
    <citation type="journal article" date="2024" name="Appl. Environ. Microbiol.">
        <title>Pontiella agarivorans sp. nov., a novel marine anaerobic bacterium capable of degrading macroalgal polysaccharides and fixing nitrogen.</title>
        <authorList>
            <person name="Liu N."/>
            <person name="Kivenson V."/>
            <person name="Peng X."/>
            <person name="Cui Z."/>
            <person name="Lankiewicz T.S."/>
            <person name="Gosselin K.M."/>
            <person name="English C.J."/>
            <person name="Blair E.M."/>
            <person name="O'Malley M.A."/>
            <person name="Valentine D.L."/>
        </authorList>
    </citation>
    <scope>NUCLEOTIDE SEQUENCE [LARGE SCALE GENOMIC DNA]</scope>
    <source>
        <strain evidence="11 12">NLcol2</strain>
    </source>
</reference>
<dbReference type="Proteomes" id="UP001290861">
    <property type="component" value="Unassembled WGS sequence"/>
</dbReference>
<comment type="subcellular location">
    <subcellularLocation>
        <location evidence="9">Cell membrane</location>
        <topology evidence="9">Multi-pass membrane protein</topology>
    </subcellularLocation>
    <subcellularLocation>
        <location evidence="1">Membrane</location>
        <topology evidence="1">Multi-pass membrane protein</topology>
    </subcellularLocation>
</comment>
<comment type="subunit">
    <text evidence="9">Homodimer.</text>
</comment>
<gene>
    <name evidence="11" type="primary">mgtE</name>
    <name evidence="11" type="ORF">P9H32_14460</name>
</gene>
<evidence type="ECO:0000256" key="9">
    <source>
        <dbReference type="RuleBase" id="RU362011"/>
    </source>
</evidence>
<dbReference type="InterPro" id="IPR006668">
    <property type="entry name" value="Mg_transptr_MgtE_intracell_dom"/>
</dbReference>
<keyword evidence="12" id="KW-1185">Reference proteome</keyword>
<feature type="transmembrane region" description="Helical" evidence="9">
    <location>
        <begin position="283"/>
        <end position="300"/>
    </location>
</feature>
<sequence>MSDVNRIKERINFCIKGELWEQIPKFFEELHPADIAEIINHAPASSYKQLFEMLGDEIKPDVLAELDDKVEADILDELTDEEISDIVEEMAPDDAADVLGELEDEQREDILGLMEEEESDEVRELLQYDEETAGGIMTPDFVAVQADMTAAEATDFIGSLDLDEPVYYAYVVDSKGRLTGWIQLWELLKHGNRNQTLADLAESETISVHTDADQEEVARLASKYDLSALPVLDWQHKLVGRITMDDIMDVMEDEASEDIFKLAGSSESELEYTSALHASKSRLPWLLITLTTGFFSVLLLNSYHAYLSFSHAIILGAFVPVILAMGGNTGIQSSTLVIRGIALGTAHTKNIPKILLHEITAGAIMGAICGIVFGLYALFVIGREETAFGPPYLALTVGSALFSAMAFAAVFGAVVPVILNRMRIDPAVASGPFVTSSNDILALLIYYGVTFLMISLRS</sequence>
<dbReference type="EMBL" id="JARVCO010000012">
    <property type="protein sequence ID" value="MDZ8119829.1"/>
    <property type="molecule type" value="Genomic_DNA"/>
</dbReference>
<evidence type="ECO:0000313" key="11">
    <source>
        <dbReference type="EMBL" id="MDZ8119829.1"/>
    </source>
</evidence>
<keyword evidence="8" id="KW-0129">CBS domain</keyword>
<dbReference type="SUPFAM" id="SSF161093">
    <property type="entry name" value="MgtE membrane domain-like"/>
    <property type="match status" value="1"/>
</dbReference>
<keyword evidence="5 9" id="KW-0460">Magnesium</keyword>
<dbReference type="RefSeq" id="WP_322609611.1">
    <property type="nucleotide sequence ID" value="NZ_JARVCO010000012.1"/>
</dbReference>
<comment type="caution">
    <text evidence="11">The sequence shown here is derived from an EMBL/GenBank/DDBJ whole genome shotgun (WGS) entry which is preliminary data.</text>
</comment>
<dbReference type="PANTHER" id="PTHR43773">
    <property type="entry name" value="MAGNESIUM TRANSPORTER MGTE"/>
    <property type="match status" value="1"/>
</dbReference>
<keyword evidence="3 9" id="KW-0813">Transport</keyword>
<feature type="domain" description="CBS" evidence="10">
    <location>
        <begin position="137"/>
        <end position="197"/>
    </location>
</feature>
<evidence type="ECO:0000256" key="3">
    <source>
        <dbReference type="ARBA" id="ARBA00022448"/>
    </source>
</evidence>
<evidence type="ECO:0000256" key="8">
    <source>
        <dbReference type="PROSITE-ProRule" id="PRU00703"/>
    </source>
</evidence>
<dbReference type="SUPFAM" id="SSF54631">
    <property type="entry name" value="CBS-domain pair"/>
    <property type="match status" value="1"/>
</dbReference>
<evidence type="ECO:0000256" key="5">
    <source>
        <dbReference type="ARBA" id="ARBA00022842"/>
    </source>
</evidence>
<dbReference type="SMART" id="SM00924">
    <property type="entry name" value="MgtE_N"/>
    <property type="match status" value="1"/>
</dbReference>
<feature type="transmembrane region" description="Helical" evidence="9">
    <location>
        <begin position="359"/>
        <end position="381"/>
    </location>
</feature>
<evidence type="ECO:0000256" key="4">
    <source>
        <dbReference type="ARBA" id="ARBA00022692"/>
    </source>
</evidence>
<keyword evidence="7 9" id="KW-0472">Membrane</keyword>
<accession>A0ABU5N043</accession>
<evidence type="ECO:0000259" key="10">
    <source>
        <dbReference type="PROSITE" id="PS51371"/>
    </source>
</evidence>
<feature type="transmembrane region" description="Helical" evidence="9">
    <location>
        <begin position="393"/>
        <end position="419"/>
    </location>
</feature>
<dbReference type="InterPro" id="IPR046342">
    <property type="entry name" value="CBS_dom_sf"/>
</dbReference>
<protein>
    <recommendedName>
        <fullName evidence="9">Magnesium transporter MgtE</fullName>
    </recommendedName>
</protein>